<reference evidence="9" key="1">
    <citation type="submission" date="2014-11" db="EMBL/GenBank/DDBJ databases">
        <authorList>
            <person name="Hornung B.V."/>
        </authorList>
    </citation>
    <scope>NUCLEOTIDE SEQUENCE</scope>
    <source>
        <strain evidence="9">INE</strain>
    </source>
</reference>
<feature type="domain" description="Histidine kinase" evidence="7">
    <location>
        <begin position="184"/>
        <end position="374"/>
    </location>
</feature>
<dbReference type="SUPFAM" id="SSF55874">
    <property type="entry name" value="ATPase domain of HSP90 chaperone/DNA topoisomerase II/histidine kinase"/>
    <property type="match status" value="1"/>
</dbReference>
<keyword evidence="6" id="KW-0175">Coiled coil</keyword>
<keyword evidence="5" id="KW-0902">Two-component regulatory system</keyword>
<dbReference type="InterPro" id="IPR016381">
    <property type="entry name" value="Sig_transdc_His_kinase_DegS"/>
</dbReference>
<reference evidence="8" key="2">
    <citation type="submission" date="2020-01" db="EMBL/GenBank/DDBJ databases">
        <authorList>
            <person name="Hornung B."/>
        </authorList>
    </citation>
    <scope>NUCLEOTIDE SEQUENCE</scope>
    <source>
        <strain evidence="8">PacBioINE</strain>
    </source>
</reference>
<dbReference type="AlphaFoldDB" id="A0A8S0X5Q2"/>
<comment type="catalytic activity">
    <reaction evidence="1">
        <text>ATP + protein L-histidine = ADP + protein N-phospho-L-histidine.</text>
        <dbReference type="EC" id="2.7.13.3"/>
    </reaction>
</comment>
<keyword evidence="3 8" id="KW-0808">Transferase</keyword>
<dbReference type="KEGG" id="aacx:DEACI_2520"/>
<name>A0A8S0X5Q2_9FIRM</name>
<dbReference type="CDD" id="cd16917">
    <property type="entry name" value="HATPase_UhpB-NarQ-NarX-like"/>
    <property type="match status" value="1"/>
</dbReference>
<accession>A0A8S0X5Q2</accession>
<dbReference type="Pfam" id="PF02518">
    <property type="entry name" value="HATPase_c"/>
    <property type="match status" value="1"/>
</dbReference>
<evidence type="ECO:0000313" key="9">
    <source>
        <dbReference type="EMBL" id="CEJ08675.1"/>
    </source>
</evidence>
<dbReference type="Gene3D" id="3.30.565.10">
    <property type="entry name" value="Histidine kinase-like ATPase, C-terminal domain"/>
    <property type="match status" value="1"/>
</dbReference>
<dbReference type="PIRSF" id="PIRSF003169">
    <property type="entry name" value="STHK_DegS"/>
    <property type="match status" value="1"/>
</dbReference>
<dbReference type="GO" id="GO:0016020">
    <property type="term" value="C:membrane"/>
    <property type="evidence" value="ECO:0007669"/>
    <property type="project" value="InterPro"/>
</dbReference>
<evidence type="ECO:0000256" key="3">
    <source>
        <dbReference type="ARBA" id="ARBA00022679"/>
    </source>
</evidence>
<evidence type="ECO:0000256" key="4">
    <source>
        <dbReference type="ARBA" id="ARBA00022777"/>
    </source>
</evidence>
<dbReference type="EC" id="2.7.13.3" evidence="2"/>
<feature type="coiled-coil region" evidence="6">
    <location>
        <begin position="98"/>
        <end position="139"/>
    </location>
</feature>
<sequence>MADRLNEILKNTMNAIETGKEEIFYISEMTRTEILRLSQELSQLRLDLGQTIIDVDKQYREERRARQKLMEVNRDYKGHSEEEMIKAYENAKNCQVKLQLLQAKEVQLRTRRDEIERSLKQMGQTIERAENLMAQVNMAISLLQGGISELSIPLTAEQKQEIGVRIIKAQEEERRRVAREIHDGPAQTLANIVLRLEITDKLLDIDADRARAEIKDLKRLVRSNLQDIRRIIFDLRPLDLEDLGLVAAMEKYLENFEAKCDVHVELRIEGEAVRLPSALELALFRLIEECLNNVAKHSRSVRARLEIRFGPEWINIRIIDYGQGFDVTEIFDKPGEHFGLIGIKERVDLFSGRFSLRSSPGKGTTVEFGFRSEGGAFL</sequence>
<dbReference type="Gene3D" id="1.20.5.1930">
    <property type="match status" value="1"/>
</dbReference>
<dbReference type="GO" id="GO:0046983">
    <property type="term" value="F:protein dimerization activity"/>
    <property type="evidence" value="ECO:0007669"/>
    <property type="project" value="InterPro"/>
</dbReference>
<dbReference type="EMBL" id="LR746496">
    <property type="protein sequence ID" value="CAA7601850.1"/>
    <property type="molecule type" value="Genomic_DNA"/>
</dbReference>
<dbReference type="EMBL" id="CDGJ01000089">
    <property type="protein sequence ID" value="CEJ08675.1"/>
    <property type="molecule type" value="Genomic_DNA"/>
</dbReference>
<organism evidence="8">
    <name type="scientific">Acididesulfobacillus acetoxydans</name>
    <dbReference type="NCBI Taxonomy" id="1561005"/>
    <lineage>
        <taxon>Bacteria</taxon>
        <taxon>Bacillati</taxon>
        <taxon>Bacillota</taxon>
        <taxon>Clostridia</taxon>
        <taxon>Eubacteriales</taxon>
        <taxon>Peptococcaceae</taxon>
        <taxon>Acididesulfobacillus</taxon>
    </lineage>
</organism>
<dbReference type="InterPro" id="IPR003594">
    <property type="entry name" value="HATPase_dom"/>
</dbReference>
<dbReference type="InterPro" id="IPR050482">
    <property type="entry name" value="Sensor_HK_TwoCompSys"/>
</dbReference>
<dbReference type="RefSeq" id="WP_240985321.1">
    <property type="nucleotide sequence ID" value="NZ_CDGJ01000089.1"/>
</dbReference>
<dbReference type="PANTHER" id="PTHR24421:SF55">
    <property type="entry name" value="SENSOR HISTIDINE KINASE YDFH"/>
    <property type="match status" value="1"/>
</dbReference>
<dbReference type="Proteomes" id="UP000836597">
    <property type="component" value="Chromosome"/>
</dbReference>
<dbReference type="InterPro" id="IPR008595">
    <property type="entry name" value="DegS"/>
</dbReference>
<keyword evidence="9" id="KW-0378">Hydrolase</keyword>
<keyword evidence="4 8" id="KW-0418">Kinase</keyword>
<dbReference type="PROSITE" id="PS50109">
    <property type="entry name" value="HIS_KIN"/>
    <property type="match status" value="1"/>
</dbReference>
<gene>
    <name evidence="8" type="ORF">DEACI_2520</name>
    <name evidence="9" type="ORF">DEACI_3154</name>
</gene>
<keyword evidence="10" id="KW-1185">Reference proteome</keyword>
<dbReference type="InterPro" id="IPR011712">
    <property type="entry name" value="Sig_transdc_His_kin_sub3_dim/P"/>
</dbReference>
<evidence type="ECO:0000256" key="6">
    <source>
        <dbReference type="SAM" id="Coils"/>
    </source>
</evidence>
<dbReference type="Pfam" id="PF07730">
    <property type="entry name" value="HisKA_3"/>
    <property type="match status" value="1"/>
</dbReference>
<dbReference type="GO" id="GO:0016787">
    <property type="term" value="F:hydrolase activity"/>
    <property type="evidence" value="ECO:0007669"/>
    <property type="project" value="UniProtKB-KW"/>
</dbReference>
<proteinExistence type="predicted"/>
<dbReference type="InterPro" id="IPR036890">
    <property type="entry name" value="HATPase_C_sf"/>
</dbReference>
<evidence type="ECO:0000256" key="5">
    <source>
        <dbReference type="ARBA" id="ARBA00023012"/>
    </source>
</evidence>
<dbReference type="InterPro" id="IPR005467">
    <property type="entry name" value="His_kinase_dom"/>
</dbReference>
<evidence type="ECO:0000256" key="1">
    <source>
        <dbReference type="ARBA" id="ARBA00000085"/>
    </source>
</evidence>
<dbReference type="PANTHER" id="PTHR24421">
    <property type="entry name" value="NITRATE/NITRITE SENSOR PROTEIN NARX-RELATED"/>
    <property type="match status" value="1"/>
</dbReference>
<evidence type="ECO:0000313" key="10">
    <source>
        <dbReference type="Proteomes" id="UP001071230"/>
    </source>
</evidence>
<evidence type="ECO:0000313" key="8">
    <source>
        <dbReference type="EMBL" id="CAA7601850.1"/>
    </source>
</evidence>
<dbReference type="Proteomes" id="UP001071230">
    <property type="component" value="Unassembled WGS sequence"/>
</dbReference>
<evidence type="ECO:0000259" key="7">
    <source>
        <dbReference type="PROSITE" id="PS50109"/>
    </source>
</evidence>
<dbReference type="SMART" id="SM00387">
    <property type="entry name" value="HATPase_c"/>
    <property type="match status" value="1"/>
</dbReference>
<dbReference type="Pfam" id="PF05384">
    <property type="entry name" value="DegS"/>
    <property type="match status" value="1"/>
</dbReference>
<evidence type="ECO:0000256" key="2">
    <source>
        <dbReference type="ARBA" id="ARBA00012438"/>
    </source>
</evidence>
<dbReference type="GO" id="GO:0000155">
    <property type="term" value="F:phosphorelay sensor kinase activity"/>
    <property type="evidence" value="ECO:0007669"/>
    <property type="project" value="InterPro"/>
</dbReference>
<protein>
    <recommendedName>
        <fullName evidence="2">histidine kinase</fullName>
        <ecNumber evidence="2">2.7.13.3</ecNumber>
    </recommendedName>
</protein>